<evidence type="ECO:0000259" key="1">
    <source>
        <dbReference type="Pfam" id="PF07727"/>
    </source>
</evidence>
<keyword evidence="2" id="KW-0812">Transmembrane</keyword>
<dbReference type="AlphaFoldDB" id="A0AAV3RXY9"/>
<keyword evidence="3" id="KW-1185">Reference proteome</keyword>
<dbReference type="Proteomes" id="UP001454036">
    <property type="component" value="Unassembled WGS sequence"/>
</dbReference>
<dbReference type="InterPro" id="IPR043502">
    <property type="entry name" value="DNA/RNA_pol_sf"/>
</dbReference>
<dbReference type="EMBL" id="BAABME010012496">
    <property type="protein sequence ID" value="GAA0185177.1"/>
    <property type="molecule type" value="Genomic_DNA"/>
</dbReference>
<organism evidence="2 3">
    <name type="scientific">Lithospermum erythrorhizon</name>
    <name type="common">Purple gromwell</name>
    <name type="synonym">Lithospermum officinale var. erythrorhizon</name>
    <dbReference type="NCBI Taxonomy" id="34254"/>
    <lineage>
        <taxon>Eukaryota</taxon>
        <taxon>Viridiplantae</taxon>
        <taxon>Streptophyta</taxon>
        <taxon>Embryophyta</taxon>
        <taxon>Tracheophyta</taxon>
        <taxon>Spermatophyta</taxon>
        <taxon>Magnoliopsida</taxon>
        <taxon>eudicotyledons</taxon>
        <taxon>Gunneridae</taxon>
        <taxon>Pentapetalae</taxon>
        <taxon>asterids</taxon>
        <taxon>lamiids</taxon>
        <taxon>Boraginales</taxon>
        <taxon>Boraginaceae</taxon>
        <taxon>Boraginoideae</taxon>
        <taxon>Lithospermeae</taxon>
        <taxon>Lithospermum</taxon>
    </lineage>
</organism>
<evidence type="ECO:0000313" key="3">
    <source>
        <dbReference type="Proteomes" id="UP001454036"/>
    </source>
</evidence>
<dbReference type="CDD" id="cd09272">
    <property type="entry name" value="RNase_HI_RT_Ty1"/>
    <property type="match status" value="1"/>
</dbReference>
<feature type="domain" description="Reverse transcriptase Ty1/copia-type" evidence="1">
    <location>
        <begin position="3"/>
        <end position="115"/>
    </location>
</feature>
<dbReference type="Pfam" id="PF07727">
    <property type="entry name" value="RVT_2"/>
    <property type="match status" value="1"/>
</dbReference>
<keyword evidence="2" id="KW-0675">Receptor</keyword>
<name>A0AAV3RXY9_LITER</name>
<dbReference type="InterPro" id="IPR013103">
    <property type="entry name" value="RVT_2"/>
</dbReference>
<keyword evidence="2" id="KW-0472">Membrane</keyword>
<comment type="caution">
    <text evidence="2">The sequence shown here is derived from an EMBL/GenBank/DDBJ whole genome shotgun (WGS) entry which is preliminary data.</text>
</comment>
<dbReference type="PANTHER" id="PTHR11439:SF462">
    <property type="match status" value="1"/>
</dbReference>
<dbReference type="SUPFAM" id="SSF56672">
    <property type="entry name" value="DNA/RNA polymerases"/>
    <property type="match status" value="1"/>
</dbReference>
<proteinExistence type="predicted"/>
<reference evidence="2 3" key="1">
    <citation type="submission" date="2024-01" db="EMBL/GenBank/DDBJ databases">
        <title>The complete chloroplast genome sequence of Lithospermum erythrorhizon: insights into the phylogenetic relationship among Boraginaceae species and the maternal lineages of purple gromwells.</title>
        <authorList>
            <person name="Okada T."/>
            <person name="Watanabe K."/>
        </authorList>
    </citation>
    <scope>NUCLEOTIDE SEQUENCE [LARGE SCALE GENOMIC DNA]</scope>
</reference>
<protein>
    <submittedName>
        <fullName evidence="2">Transmembrane signal receptor</fullName>
    </submittedName>
</protein>
<gene>
    <name evidence="2" type="ORF">LIER_32465</name>
</gene>
<accession>A0AAV3RXY9</accession>
<evidence type="ECO:0000313" key="2">
    <source>
        <dbReference type="EMBL" id="GAA0185177.1"/>
    </source>
</evidence>
<dbReference type="PANTHER" id="PTHR11439">
    <property type="entry name" value="GAG-POL-RELATED RETROTRANSPOSON"/>
    <property type="match status" value="1"/>
</dbReference>
<sequence>MVSVRTFLAVVVAKNWEVHQLDVNNSFFHGDLNEEVYMKLTPGFSSSTGTQVCCLRKSLYGLRQSPSNWFAKLTSVLRQYGLNQSHANHTLFTFHQGMNLLSVLVYVDDILVAAKPVSAPLPQNHHLGIDTGPAFHDPARYRRIVGRLLYLTLTRPDITYSVHILSQFMQNPGHAHYDAAIRVLRYLKSHPGQRLLLRADNDLQVYAYCDSDLASCRITRRTISGYFIILGSSLVSWKSKKQTTISRSSAEVEYRAMAYCCAEIKWLKCFLASLGVFHTQLVRLFCDNEAAIHIASNPVFHKLPNHIDCHFVRELLINGDITTALGAPQFIALLGKLGVRDPHTPP</sequence>